<dbReference type="PANTHER" id="PTHR37813:SF1">
    <property type="entry name" value="FELS-2 PROPHAGE PROTEIN"/>
    <property type="match status" value="1"/>
</dbReference>
<dbReference type="PANTHER" id="PTHR37813">
    <property type="entry name" value="FELS-2 PROPHAGE PROTEIN"/>
    <property type="match status" value="1"/>
</dbReference>
<organism evidence="1 2">
    <name type="scientific">Staphylococcus chromogenes</name>
    <name type="common">Staphylococcus hyicus subsp. chromogenes</name>
    <dbReference type="NCBI Taxonomy" id="46126"/>
    <lineage>
        <taxon>Bacteria</taxon>
        <taxon>Bacillati</taxon>
        <taxon>Bacillota</taxon>
        <taxon>Bacilli</taxon>
        <taxon>Bacillales</taxon>
        <taxon>Staphylococcaceae</taxon>
        <taxon>Staphylococcus</taxon>
    </lineage>
</organism>
<gene>
    <name evidence="1" type="ORF">RCF65_12865</name>
</gene>
<evidence type="ECO:0000313" key="1">
    <source>
        <dbReference type="EMBL" id="MDQ7176850.1"/>
    </source>
</evidence>
<proteinExistence type="predicted"/>
<reference evidence="1 2" key="1">
    <citation type="submission" date="2023-08" db="EMBL/GenBank/DDBJ databases">
        <title>Whole genome sequencing of Staphylococcus chromogenes NNSch 2386.</title>
        <authorList>
            <person name="Kropotov V.S."/>
            <person name="Boriskina E.V."/>
            <person name="Gordinskaya N.A."/>
            <person name="Shkurkina I.S."/>
            <person name="Kryazhev D.V."/>
            <person name="Alekseeva A.E."/>
            <person name="Makhova M.A."/>
        </authorList>
    </citation>
    <scope>NUCLEOTIDE SEQUENCE [LARGE SCALE GENOMIC DNA]</scope>
    <source>
        <strain evidence="1 2">NNSch 2386</strain>
    </source>
</reference>
<dbReference type="AlphaFoldDB" id="A0ABD5AZM7"/>
<accession>A0ABD5AZM7</accession>
<feature type="non-terminal residue" evidence="1">
    <location>
        <position position="147"/>
    </location>
</feature>
<name>A0ABD5AZM7_STACR</name>
<feature type="non-terminal residue" evidence="1">
    <location>
        <position position="1"/>
    </location>
</feature>
<dbReference type="Proteomes" id="UP001240157">
    <property type="component" value="Unassembled WGS sequence"/>
</dbReference>
<dbReference type="EMBL" id="JAVGJF010000493">
    <property type="protein sequence ID" value="MDQ7176850.1"/>
    <property type="molecule type" value="Genomic_DNA"/>
</dbReference>
<protein>
    <recommendedName>
        <fullName evidence="3">Phage tail tape measure protein</fullName>
    </recommendedName>
</protein>
<evidence type="ECO:0008006" key="3">
    <source>
        <dbReference type="Google" id="ProtNLM"/>
    </source>
</evidence>
<evidence type="ECO:0000313" key="2">
    <source>
        <dbReference type="Proteomes" id="UP001240157"/>
    </source>
</evidence>
<comment type="caution">
    <text evidence="1">The sequence shown here is derived from an EMBL/GenBank/DDBJ whole genome shotgun (WGS) entry which is preliminary data.</text>
</comment>
<sequence length="147" mass="16437">FKIGASENWGKFTHDLKEGWSALVDTFNDYGKSIQGVGDWFSDLPEKTSKWFEKTSDEISNYTSDMYNKAKTKFENMKDSAWENAESIYNGFKDWLGRTLEWIRGFGSDIEEAALDLGKGVANKAIGGLNGMIGGINKISQAITDKN</sequence>
<dbReference type="RefSeq" id="WP_308891462.1">
    <property type="nucleotide sequence ID" value="NZ_JAVGJF010000493.1"/>
</dbReference>